<proteinExistence type="predicted"/>
<feature type="non-terminal residue" evidence="1">
    <location>
        <position position="1"/>
    </location>
</feature>
<feature type="non-terminal residue" evidence="1">
    <location>
        <position position="42"/>
    </location>
</feature>
<comment type="caution">
    <text evidence="1">The sequence shown here is derived from an EMBL/GenBank/DDBJ whole genome shotgun (WGS) entry which is preliminary data.</text>
</comment>
<gene>
    <name evidence="1" type="ORF">PBRASI_LOCUS11420</name>
</gene>
<keyword evidence="2" id="KW-1185">Reference proteome</keyword>
<dbReference type="Proteomes" id="UP000789739">
    <property type="component" value="Unassembled WGS sequence"/>
</dbReference>
<protein>
    <submittedName>
        <fullName evidence="1">10869_t:CDS:1</fullName>
    </submittedName>
</protein>
<evidence type="ECO:0000313" key="2">
    <source>
        <dbReference type="Proteomes" id="UP000789739"/>
    </source>
</evidence>
<sequence length="42" mass="4594">SIRLRGSLNYTKHTMPSLAPVLREILVGLLSGTVTRAGDRLM</sequence>
<organism evidence="1 2">
    <name type="scientific">Paraglomus brasilianum</name>
    <dbReference type="NCBI Taxonomy" id="144538"/>
    <lineage>
        <taxon>Eukaryota</taxon>
        <taxon>Fungi</taxon>
        <taxon>Fungi incertae sedis</taxon>
        <taxon>Mucoromycota</taxon>
        <taxon>Glomeromycotina</taxon>
        <taxon>Glomeromycetes</taxon>
        <taxon>Paraglomerales</taxon>
        <taxon>Paraglomeraceae</taxon>
        <taxon>Paraglomus</taxon>
    </lineage>
</organism>
<dbReference type="EMBL" id="CAJVPI010005317">
    <property type="protein sequence ID" value="CAG8673329.1"/>
    <property type="molecule type" value="Genomic_DNA"/>
</dbReference>
<accession>A0A9N9EFX0</accession>
<dbReference type="AlphaFoldDB" id="A0A9N9EFX0"/>
<name>A0A9N9EFX0_9GLOM</name>
<evidence type="ECO:0000313" key="1">
    <source>
        <dbReference type="EMBL" id="CAG8673329.1"/>
    </source>
</evidence>
<reference evidence="1" key="1">
    <citation type="submission" date="2021-06" db="EMBL/GenBank/DDBJ databases">
        <authorList>
            <person name="Kallberg Y."/>
            <person name="Tangrot J."/>
            <person name="Rosling A."/>
        </authorList>
    </citation>
    <scope>NUCLEOTIDE SEQUENCE</scope>
    <source>
        <strain evidence="1">BR232B</strain>
    </source>
</reference>